<dbReference type="EMBL" id="BAABHX010000002">
    <property type="protein sequence ID" value="GAA5090098.1"/>
    <property type="molecule type" value="Genomic_DNA"/>
</dbReference>
<proteinExistence type="predicted"/>
<reference evidence="2" key="1">
    <citation type="journal article" date="2019" name="Int. J. Syst. Evol. Microbiol.">
        <title>The Global Catalogue of Microorganisms (GCM) 10K type strain sequencing project: providing services to taxonomists for standard genome sequencing and annotation.</title>
        <authorList>
            <consortium name="The Broad Institute Genomics Platform"/>
            <consortium name="The Broad Institute Genome Sequencing Center for Infectious Disease"/>
            <person name="Wu L."/>
            <person name="Ma J."/>
        </authorList>
    </citation>
    <scope>NUCLEOTIDE SEQUENCE [LARGE SCALE GENOMIC DNA]</scope>
    <source>
        <strain evidence="2">JCM 18019</strain>
    </source>
</reference>
<dbReference type="RefSeq" id="WP_345202033.1">
    <property type="nucleotide sequence ID" value="NZ_BAABHX010000002.1"/>
</dbReference>
<name>A0ABP9M6H9_9FLAO</name>
<organism evidence="1 2">
    <name type="scientific">Chryseobacterium ginsengisoli</name>
    <dbReference type="NCBI Taxonomy" id="363853"/>
    <lineage>
        <taxon>Bacteria</taxon>
        <taxon>Pseudomonadati</taxon>
        <taxon>Bacteroidota</taxon>
        <taxon>Flavobacteriia</taxon>
        <taxon>Flavobacteriales</taxon>
        <taxon>Weeksellaceae</taxon>
        <taxon>Chryseobacterium group</taxon>
        <taxon>Chryseobacterium</taxon>
    </lineage>
</organism>
<protein>
    <submittedName>
        <fullName evidence="1">Uncharacterized protein</fullName>
    </submittedName>
</protein>
<dbReference type="Proteomes" id="UP001500353">
    <property type="component" value="Unassembled WGS sequence"/>
</dbReference>
<comment type="caution">
    <text evidence="1">The sequence shown here is derived from an EMBL/GenBank/DDBJ whole genome shotgun (WGS) entry which is preliminary data.</text>
</comment>
<evidence type="ECO:0000313" key="1">
    <source>
        <dbReference type="EMBL" id="GAA5090098.1"/>
    </source>
</evidence>
<keyword evidence="2" id="KW-1185">Reference proteome</keyword>
<sequence>MSRNTEIYSFDKEIASKVLYQDLVSKKLFEKTFEEFINERKIEIGISYTESYEKIVDIVKEDINRITADELFELVYFLNTELLYGKHYEEFKVNNDVQNLIYGKYGITLLYELPGTTTCYSYMFQYGNYTEYYPIEEIKFDKDEEGRNIDVKDFLKFNDYMILLMNRILSSGINEYYNDSESYLNELEKTILEQTILKYHKDKEFLKIIEEEFNFIKSTHESTNEVDSATVNTVYCAHNILTTSIEMKLKINPKKNSRIVIVDSV</sequence>
<accession>A0ABP9M6H9</accession>
<gene>
    <name evidence="1" type="ORF">GCM10023210_15760</name>
</gene>
<evidence type="ECO:0000313" key="2">
    <source>
        <dbReference type="Proteomes" id="UP001500353"/>
    </source>
</evidence>